<dbReference type="EMBL" id="SSOC01000001">
    <property type="protein sequence ID" value="THF67315.1"/>
    <property type="molecule type" value="Genomic_DNA"/>
</dbReference>
<dbReference type="Proteomes" id="UP000308430">
    <property type="component" value="Unassembled WGS sequence"/>
</dbReference>
<keyword evidence="2" id="KW-1185">Reference proteome</keyword>
<dbReference type="SUPFAM" id="SSF54197">
    <property type="entry name" value="HIT-like"/>
    <property type="match status" value="1"/>
</dbReference>
<gene>
    <name evidence="1" type="ORF">E6C76_02765</name>
</gene>
<proteinExistence type="predicted"/>
<dbReference type="RefSeq" id="WP_136346724.1">
    <property type="nucleotide sequence ID" value="NZ_SSOC01000001.1"/>
</dbReference>
<reference evidence="1 2" key="1">
    <citation type="submission" date="2019-04" db="EMBL/GenBank/DDBJ databases">
        <title>Azoarcus nasutitermitis sp. nov. isolated from termite nest.</title>
        <authorList>
            <person name="Lin S.-Y."/>
            <person name="Hameed A."/>
            <person name="Hsu Y.-H."/>
            <person name="Young C.-C."/>
        </authorList>
    </citation>
    <scope>NUCLEOTIDE SEQUENCE [LARGE SCALE GENOMIC DNA]</scope>
    <source>
        <strain evidence="1 2">CC-YHH838</strain>
    </source>
</reference>
<dbReference type="OrthoDB" id="8163598at2"/>
<dbReference type="InterPro" id="IPR036265">
    <property type="entry name" value="HIT-like_sf"/>
</dbReference>
<name>A0A4S4B421_9RHOO</name>
<organism evidence="1 2">
    <name type="scientific">Pseudothauera nasutitermitis</name>
    <dbReference type="NCBI Taxonomy" id="2565930"/>
    <lineage>
        <taxon>Bacteria</taxon>
        <taxon>Pseudomonadati</taxon>
        <taxon>Pseudomonadota</taxon>
        <taxon>Betaproteobacteria</taxon>
        <taxon>Rhodocyclales</taxon>
        <taxon>Zoogloeaceae</taxon>
        <taxon>Pseudothauera</taxon>
    </lineage>
</organism>
<protein>
    <recommendedName>
        <fullName evidence="3">HIT domain-containing protein</fullName>
    </recommendedName>
</protein>
<sequence length="121" mass="13776">MPGYLFVENRIGAPSLESFPPNTHGQLGEALRLAEHLVRKIVSPERVYILKFGESDERVHFHVIPRTRKLLDAYLSSEKDEPPFNGALITAWVWKNVDRLGHTMEEVHAFVQRARAESAVS</sequence>
<evidence type="ECO:0000313" key="2">
    <source>
        <dbReference type="Proteomes" id="UP000308430"/>
    </source>
</evidence>
<comment type="caution">
    <text evidence="1">The sequence shown here is derived from an EMBL/GenBank/DDBJ whole genome shotgun (WGS) entry which is preliminary data.</text>
</comment>
<accession>A0A4S4B421</accession>
<evidence type="ECO:0008006" key="3">
    <source>
        <dbReference type="Google" id="ProtNLM"/>
    </source>
</evidence>
<dbReference type="Gene3D" id="3.30.428.10">
    <property type="entry name" value="HIT-like"/>
    <property type="match status" value="1"/>
</dbReference>
<evidence type="ECO:0000313" key="1">
    <source>
        <dbReference type="EMBL" id="THF67315.1"/>
    </source>
</evidence>
<dbReference type="AlphaFoldDB" id="A0A4S4B421"/>